<dbReference type="Proteomes" id="UP000767238">
    <property type="component" value="Unassembled WGS sequence"/>
</dbReference>
<dbReference type="SMART" id="SM00995">
    <property type="entry name" value="AD"/>
    <property type="match status" value="1"/>
</dbReference>
<sequence>MWVGCRQQSHDSNLVNRRARGHGCLSNPFDISEASVTRQAIQTISGVPTTTHLSIPWPTSSAIQPSSALDKRQRPSTVSPLPLAPVSRSRQLRLTRKLSRALSLPHPGDYHIIPIKHISSFDIISLDPNAAKQTISTVQPPIAAVDIKKLRDREEAKIRQLRDQEANKGKGVSREAQQIYDALRRMLPTRWHGQEIVVSDSVIISPPYTVNDCKAPKGKDQALDRIRMILDGERRKIAQRAAQGGTPPPGAPRKGEDTKGQPQEEHAESMSCVVQIPTTEITKRVNRQHLYKLLYRSLSHLPSRFMSMKTYNHFPIEVSSIVICCHNVAIKMHNNFAKMVISRERPFLKAISMVRLIDGIQLCILIVPNAFTRQREKEVDP</sequence>
<evidence type="ECO:0000313" key="4">
    <source>
        <dbReference type="Proteomes" id="UP000767238"/>
    </source>
</evidence>
<reference evidence="3" key="1">
    <citation type="journal article" date="2021" name="J Fungi (Basel)">
        <title>Virulence traits and population genomics of the black yeast Aureobasidium melanogenum.</title>
        <authorList>
            <person name="Cernosa A."/>
            <person name="Sun X."/>
            <person name="Gostincar C."/>
            <person name="Fang C."/>
            <person name="Gunde-Cimerman N."/>
            <person name="Song Z."/>
        </authorList>
    </citation>
    <scope>NUCLEOTIDE SEQUENCE</scope>
    <source>
        <strain evidence="3">EXF-8016</strain>
    </source>
</reference>
<dbReference type="InterPro" id="IPR039683">
    <property type="entry name" value="Lsm12-like"/>
</dbReference>
<feature type="compositionally biased region" description="Basic and acidic residues" evidence="1">
    <location>
        <begin position="253"/>
        <end position="268"/>
    </location>
</feature>
<dbReference type="EMBL" id="JAHFYH010000001">
    <property type="protein sequence ID" value="KAH0237729.1"/>
    <property type="molecule type" value="Genomic_DNA"/>
</dbReference>
<evidence type="ECO:0000256" key="1">
    <source>
        <dbReference type="SAM" id="MobiDB-lite"/>
    </source>
</evidence>
<dbReference type="PROSITE" id="PS52001">
    <property type="entry name" value="AD"/>
    <property type="match status" value="1"/>
</dbReference>
<evidence type="ECO:0000313" key="3">
    <source>
        <dbReference type="EMBL" id="KAH0237729.1"/>
    </source>
</evidence>
<dbReference type="InterPro" id="IPR019181">
    <property type="entry name" value="LSM12_ABD"/>
</dbReference>
<feature type="region of interest" description="Disordered" evidence="1">
    <location>
        <begin position="56"/>
        <end position="83"/>
    </location>
</feature>
<feature type="region of interest" description="Disordered" evidence="1">
    <location>
        <begin position="239"/>
        <end position="269"/>
    </location>
</feature>
<protein>
    <recommendedName>
        <fullName evidence="2">AD domain-containing protein</fullName>
    </recommendedName>
</protein>
<comment type="caution">
    <text evidence="3">The sequence shown here is derived from an EMBL/GenBank/DDBJ whole genome shotgun (WGS) entry which is preliminary data.</text>
</comment>
<dbReference type="InterPro" id="IPR047574">
    <property type="entry name" value="AD"/>
</dbReference>
<reference evidence="3" key="2">
    <citation type="submission" date="2021-08" db="EMBL/GenBank/DDBJ databases">
        <authorList>
            <person name="Gostincar C."/>
            <person name="Sun X."/>
            <person name="Song Z."/>
            <person name="Gunde-Cimerman N."/>
        </authorList>
    </citation>
    <scope>NUCLEOTIDE SEQUENCE</scope>
    <source>
        <strain evidence="3">EXF-8016</strain>
    </source>
</reference>
<feature type="non-terminal residue" evidence="3">
    <location>
        <position position="381"/>
    </location>
</feature>
<dbReference type="Pfam" id="PF09793">
    <property type="entry name" value="AD"/>
    <property type="match status" value="1"/>
</dbReference>
<evidence type="ECO:0000259" key="2">
    <source>
        <dbReference type="PROSITE" id="PS52001"/>
    </source>
</evidence>
<dbReference type="PANTHER" id="PTHR13542">
    <property type="entry name" value="LSM12 HOMOLOG"/>
    <property type="match status" value="1"/>
</dbReference>
<gene>
    <name evidence="3" type="ORF">KCV03_g291</name>
</gene>
<name>A0A9P8GP25_AURME</name>
<proteinExistence type="predicted"/>
<organism evidence="3 4">
    <name type="scientific">Aureobasidium melanogenum</name>
    <name type="common">Aureobasidium pullulans var. melanogenum</name>
    <dbReference type="NCBI Taxonomy" id="46634"/>
    <lineage>
        <taxon>Eukaryota</taxon>
        <taxon>Fungi</taxon>
        <taxon>Dikarya</taxon>
        <taxon>Ascomycota</taxon>
        <taxon>Pezizomycotina</taxon>
        <taxon>Dothideomycetes</taxon>
        <taxon>Dothideomycetidae</taxon>
        <taxon>Dothideales</taxon>
        <taxon>Saccotheciaceae</taxon>
        <taxon>Aureobasidium</taxon>
    </lineage>
</organism>
<feature type="domain" description="AD" evidence="2">
    <location>
        <begin position="143"/>
        <end position="238"/>
    </location>
</feature>
<dbReference type="AlphaFoldDB" id="A0A9P8GP25"/>
<feature type="compositionally biased region" description="Polar residues" evidence="1">
    <location>
        <begin position="56"/>
        <end position="67"/>
    </location>
</feature>
<accession>A0A9P8GP25</accession>